<dbReference type="RefSeq" id="WP_136580183.1">
    <property type="nucleotide sequence ID" value="NZ_STFF01000010.1"/>
</dbReference>
<evidence type="ECO:0000313" key="1">
    <source>
        <dbReference type="EMBL" id="THU32993.1"/>
    </source>
</evidence>
<organism evidence="1 2">
    <name type="scientific">Niastella caeni</name>
    <dbReference type="NCBI Taxonomy" id="2569763"/>
    <lineage>
        <taxon>Bacteria</taxon>
        <taxon>Pseudomonadati</taxon>
        <taxon>Bacteroidota</taxon>
        <taxon>Chitinophagia</taxon>
        <taxon>Chitinophagales</taxon>
        <taxon>Chitinophagaceae</taxon>
        <taxon>Niastella</taxon>
    </lineage>
</organism>
<reference evidence="1 2" key="1">
    <citation type="submission" date="2019-04" db="EMBL/GenBank/DDBJ databases">
        <title>Niastella caeni sp. nov., isolated from activated sludge.</title>
        <authorList>
            <person name="Sheng M."/>
        </authorList>
    </citation>
    <scope>NUCLEOTIDE SEQUENCE [LARGE SCALE GENOMIC DNA]</scope>
    <source>
        <strain evidence="1 2">HX-2-15</strain>
    </source>
</reference>
<evidence type="ECO:0000313" key="2">
    <source>
        <dbReference type="Proteomes" id="UP000306918"/>
    </source>
</evidence>
<gene>
    <name evidence="1" type="ORF">FAM09_26480</name>
</gene>
<dbReference type="AlphaFoldDB" id="A0A4S8HDQ1"/>
<protein>
    <submittedName>
        <fullName evidence="1">Uncharacterized protein</fullName>
    </submittedName>
</protein>
<keyword evidence="2" id="KW-1185">Reference proteome</keyword>
<name>A0A4S8HDQ1_9BACT</name>
<dbReference type="OrthoDB" id="4528132at2"/>
<comment type="caution">
    <text evidence="1">The sequence shown here is derived from an EMBL/GenBank/DDBJ whole genome shotgun (WGS) entry which is preliminary data.</text>
</comment>
<dbReference type="Proteomes" id="UP000306918">
    <property type="component" value="Unassembled WGS sequence"/>
</dbReference>
<proteinExistence type="predicted"/>
<accession>A0A4S8HDQ1</accession>
<dbReference type="EMBL" id="STFF01000010">
    <property type="protein sequence ID" value="THU32993.1"/>
    <property type="molecule type" value="Genomic_DNA"/>
</dbReference>
<sequence>MSNFSINATLCILSEDLAYAIEERLSVSSEFTTVMTTYPSQIAKIALILIRLTSNPYEEQEPGFTHIGILRKGQRVATSQVRIKITDIVELPFIPVSTLLFNVSSVLQKNIEDIATRQYKNIPKETSKELFKALLKILPEKKEQILRLANKINTPKLEVNNRAMDVATEKDATSICLDIFGIDRSQIIQTWDPEEGLNGKSFLTGLTDYTIYEDDAISHDLHSLPGWEQIAKNITGIVEFKNELEERLVIINANRKPLEKALGVDLIYYHRKYQAFTFVQYKIMENQTEKREFYYNPNQNSHNDELLRMDNFFKLLNAEPVSSTLIDYRLTDCPIFFKLCKKIGLKADDASIVPGAYISLNHWNILLKDPSIQGPKGGLQVGFHNLGKRYIGTQLFIELVQKGLLGTNVVASEKVATFIEAAIKIGHSILFAIDDSQKETLRRRRF</sequence>